<feature type="region of interest" description="Disordered" evidence="5">
    <location>
        <begin position="63"/>
        <end position="82"/>
    </location>
</feature>
<dbReference type="AlphaFoldDB" id="A0A1G1ZUC0"/>
<dbReference type="Pfam" id="PF01165">
    <property type="entry name" value="Ribosomal_S21"/>
    <property type="match status" value="1"/>
</dbReference>
<sequence length="82" mass="9965">MFVKRKENESIGSLLYRFSKKVQQSGVLREARRRRFHGRPQNRTKRKLAAMYRAEKRIEVMRDRKLGLPSKKDKRFSRPFAR</sequence>
<evidence type="ECO:0000256" key="4">
    <source>
        <dbReference type="ARBA" id="ARBA00035135"/>
    </source>
</evidence>
<dbReference type="InterPro" id="IPR001911">
    <property type="entry name" value="Ribosomal_bS21"/>
</dbReference>
<dbReference type="GO" id="GO:0005840">
    <property type="term" value="C:ribosome"/>
    <property type="evidence" value="ECO:0007669"/>
    <property type="project" value="UniProtKB-KW"/>
</dbReference>
<keyword evidence="2 6" id="KW-0689">Ribosomal protein</keyword>
<dbReference type="GO" id="GO:0006412">
    <property type="term" value="P:translation"/>
    <property type="evidence" value="ECO:0007669"/>
    <property type="project" value="InterPro"/>
</dbReference>
<gene>
    <name evidence="6" type="ORF">A3H63_01425</name>
</gene>
<protein>
    <recommendedName>
        <fullName evidence="4">Small ribosomal subunit protein bS21</fullName>
    </recommendedName>
</protein>
<dbReference type="Gene3D" id="1.20.5.1150">
    <property type="entry name" value="Ribosomal protein S8"/>
    <property type="match status" value="1"/>
</dbReference>
<dbReference type="Proteomes" id="UP000176284">
    <property type="component" value="Unassembled WGS sequence"/>
</dbReference>
<comment type="similarity">
    <text evidence="1">Belongs to the bacterial ribosomal protein bS21 family.</text>
</comment>
<reference evidence="6 7" key="1">
    <citation type="journal article" date="2016" name="Nat. Commun.">
        <title>Thousands of microbial genomes shed light on interconnected biogeochemical processes in an aquifer system.</title>
        <authorList>
            <person name="Anantharaman K."/>
            <person name="Brown C.T."/>
            <person name="Hug L.A."/>
            <person name="Sharon I."/>
            <person name="Castelle C.J."/>
            <person name="Probst A.J."/>
            <person name="Thomas B.C."/>
            <person name="Singh A."/>
            <person name="Wilkins M.J."/>
            <person name="Karaoz U."/>
            <person name="Brodie E.L."/>
            <person name="Williams K.H."/>
            <person name="Hubbard S.S."/>
            <person name="Banfield J.F."/>
        </authorList>
    </citation>
    <scope>NUCLEOTIDE SEQUENCE [LARGE SCALE GENOMIC DNA]</scope>
</reference>
<dbReference type="STRING" id="1798410.A3H63_01425"/>
<evidence type="ECO:0000313" key="7">
    <source>
        <dbReference type="Proteomes" id="UP000176284"/>
    </source>
</evidence>
<accession>A0A1G1ZUC0</accession>
<dbReference type="GO" id="GO:1990904">
    <property type="term" value="C:ribonucleoprotein complex"/>
    <property type="evidence" value="ECO:0007669"/>
    <property type="project" value="UniProtKB-KW"/>
</dbReference>
<evidence type="ECO:0000256" key="1">
    <source>
        <dbReference type="ARBA" id="ARBA00006640"/>
    </source>
</evidence>
<evidence type="ECO:0000256" key="2">
    <source>
        <dbReference type="ARBA" id="ARBA00022980"/>
    </source>
</evidence>
<dbReference type="GO" id="GO:0003735">
    <property type="term" value="F:structural constituent of ribosome"/>
    <property type="evidence" value="ECO:0007669"/>
    <property type="project" value="InterPro"/>
</dbReference>
<organism evidence="6 7">
    <name type="scientific">Candidatus Harrisonbacteria bacterium RIFCSPLOWO2_02_FULL_45_10c</name>
    <dbReference type="NCBI Taxonomy" id="1798410"/>
    <lineage>
        <taxon>Bacteria</taxon>
        <taxon>Candidatus Harrisoniibacteriota</taxon>
    </lineage>
</organism>
<name>A0A1G1ZUC0_9BACT</name>
<dbReference type="NCBIfam" id="TIGR00030">
    <property type="entry name" value="S21p"/>
    <property type="match status" value="1"/>
</dbReference>
<dbReference type="InterPro" id="IPR038380">
    <property type="entry name" value="Ribosomal_bS21_sf"/>
</dbReference>
<evidence type="ECO:0000313" key="6">
    <source>
        <dbReference type="EMBL" id="OGY67736.1"/>
    </source>
</evidence>
<evidence type="ECO:0000256" key="5">
    <source>
        <dbReference type="SAM" id="MobiDB-lite"/>
    </source>
</evidence>
<proteinExistence type="inferred from homology"/>
<keyword evidence="3" id="KW-0687">Ribonucleoprotein</keyword>
<evidence type="ECO:0000256" key="3">
    <source>
        <dbReference type="ARBA" id="ARBA00023274"/>
    </source>
</evidence>
<feature type="compositionally biased region" description="Basic residues" evidence="5">
    <location>
        <begin position="72"/>
        <end position="82"/>
    </location>
</feature>
<dbReference type="EMBL" id="MHJM01000019">
    <property type="protein sequence ID" value="OGY67736.1"/>
    <property type="molecule type" value="Genomic_DNA"/>
</dbReference>
<comment type="caution">
    <text evidence="6">The sequence shown here is derived from an EMBL/GenBank/DDBJ whole genome shotgun (WGS) entry which is preliminary data.</text>
</comment>